<feature type="transmembrane region" description="Helical" evidence="5">
    <location>
        <begin position="25"/>
        <end position="44"/>
    </location>
</feature>
<keyword evidence="4 5" id="KW-0472">Membrane</keyword>
<accession>A0AAP0DF95</accession>
<dbReference type="Pfam" id="PF03168">
    <property type="entry name" value="LEA_2"/>
    <property type="match status" value="1"/>
</dbReference>
<dbReference type="Proteomes" id="UP001408789">
    <property type="component" value="Unassembled WGS sequence"/>
</dbReference>
<dbReference type="PANTHER" id="PTHR31415">
    <property type="entry name" value="OS05G0367900 PROTEIN"/>
    <property type="match status" value="1"/>
</dbReference>
<evidence type="ECO:0000259" key="6">
    <source>
        <dbReference type="Pfam" id="PF03168"/>
    </source>
</evidence>
<comment type="subcellular location">
    <subcellularLocation>
        <location evidence="1">Membrane</location>
        <topology evidence="1">Single-pass membrane protein</topology>
    </subcellularLocation>
</comment>
<evidence type="ECO:0000256" key="4">
    <source>
        <dbReference type="ARBA" id="ARBA00023136"/>
    </source>
</evidence>
<dbReference type="PANTHER" id="PTHR31415:SF20">
    <property type="entry name" value="NDR1_HIN1-LIKE PROTEIN 26"/>
    <property type="match status" value="1"/>
</dbReference>
<dbReference type="InterPro" id="IPR044839">
    <property type="entry name" value="NDR1-like"/>
</dbReference>
<dbReference type="GO" id="GO:0009506">
    <property type="term" value="C:plasmodesma"/>
    <property type="evidence" value="ECO:0007669"/>
    <property type="project" value="TreeGrafter"/>
</dbReference>
<dbReference type="GO" id="GO:0005886">
    <property type="term" value="C:plasma membrane"/>
    <property type="evidence" value="ECO:0007669"/>
    <property type="project" value="TreeGrafter"/>
</dbReference>
<gene>
    <name evidence="7" type="ORF">SSX86_008106</name>
</gene>
<keyword evidence="3 5" id="KW-1133">Transmembrane helix</keyword>
<name>A0AAP0DF95_9ASTR</name>
<evidence type="ECO:0000256" key="3">
    <source>
        <dbReference type="ARBA" id="ARBA00022989"/>
    </source>
</evidence>
<dbReference type="EMBL" id="JBCNJP010000010">
    <property type="protein sequence ID" value="KAK9071677.1"/>
    <property type="molecule type" value="Genomic_DNA"/>
</dbReference>
<keyword evidence="8" id="KW-1185">Reference proteome</keyword>
<sequence length="206" mass="22916">MSQIHAKSPQHCANKNHLKITKKKLFYTILSSILLIILIFWLILHPTNPQFSLKQVDINQLIVSPTHLLNSSIQLTLLSTNPNPRVGIYYDEMQVYASYKAQQITLHSYLAPFYQDHKGTDLLSAVLVANDLPVASSFNYDLGRDQMAGRLVLNVKANGLLRWKVGLWVSGKYRFSVSCVAVLVFGTSGPAGPLSSRQGTQCSTTI</sequence>
<protein>
    <recommendedName>
        <fullName evidence="6">Late embryogenesis abundant protein LEA-2 subgroup domain-containing protein</fullName>
    </recommendedName>
</protein>
<dbReference type="InterPro" id="IPR004864">
    <property type="entry name" value="LEA_2"/>
</dbReference>
<keyword evidence="2 5" id="KW-0812">Transmembrane</keyword>
<reference evidence="7 8" key="1">
    <citation type="submission" date="2024-04" db="EMBL/GenBank/DDBJ databases">
        <title>The reference genome of an endangered Asteraceae, Deinandra increscens subsp. villosa, native to the Central Coast of California.</title>
        <authorList>
            <person name="Guilliams M."/>
            <person name="Hasenstab-Lehman K."/>
            <person name="Meyer R."/>
            <person name="Mcevoy S."/>
        </authorList>
    </citation>
    <scope>NUCLEOTIDE SEQUENCE [LARGE SCALE GENOMIC DNA]</scope>
    <source>
        <tissue evidence="7">Leaf</tissue>
    </source>
</reference>
<comment type="caution">
    <text evidence="7">The sequence shown here is derived from an EMBL/GenBank/DDBJ whole genome shotgun (WGS) entry which is preliminary data.</text>
</comment>
<feature type="domain" description="Late embryogenesis abundant protein LEA-2 subgroup" evidence="6">
    <location>
        <begin position="77"/>
        <end position="179"/>
    </location>
</feature>
<evidence type="ECO:0000256" key="1">
    <source>
        <dbReference type="ARBA" id="ARBA00004167"/>
    </source>
</evidence>
<dbReference type="AlphaFoldDB" id="A0AAP0DF95"/>
<dbReference type="GO" id="GO:0098542">
    <property type="term" value="P:defense response to other organism"/>
    <property type="evidence" value="ECO:0007669"/>
    <property type="project" value="InterPro"/>
</dbReference>
<evidence type="ECO:0000313" key="7">
    <source>
        <dbReference type="EMBL" id="KAK9071677.1"/>
    </source>
</evidence>
<organism evidence="7 8">
    <name type="scientific">Deinandra increscens subsp. villosa</name>
    <dbReference type="NCBI Taxonomy" id="3103831"/>
    <lineage>
        <taxon>Eukaryota</taxon>
        <taxon>Viridiplantae</taxon>
        <taxon>Streptophyta</taxon>
        <taxon>Embryophyta</taxon>
        <taxon>Tracheophyta</taxon>
        <taxon>Spermatophyta</taxon>
        <taxon>Magnoliopsida</taxon>
        <taxon>eudicotyledons</taxon>
        <taxon>Gunneridae</taxon>
        <taxon>Pentapetalae</taxon>
        <taxon>asterids</taxon>
        <taxon>campanulids</taxon>
        <taxon>Asterales</taxon>
        <taxon>Asteraceae</taxon>
        <taxon>Asteroideae</taxon>
        <taxon>Heliantheae alliance</taxon>
        <taxon>Madieae</taxon>
        <taxon>Madiinae</taxon>
        <taxon>Deinandra</taxon>
    </lineage>
</organism>
<evidence type="ECO:0000256" key="5">
    <source>
        <dbReference type="SAM" id="Phobius"/>
    </source>
</evidence>
<evidence type="ECO:0000313" key="8">
    <source>
        <dbReference type="Proteomes" id="UP001408789"/>
    </source>
</evidence>
<evidence type="ECO:0000256" key="2">
    <source>
        <dbReference type="ARBA" id="ARBA00022692"/>
    </source>
</evidence>
<proteinExistence type="predicted"/>